<dbReference type="EMBL" id="JBHUJB010000061">
    <property type="protein sequence ID" value="MFD2159991.1"/>
    <property type="molecule type" value="Genomic_DNA"/>
</dbReference>
<keyword evidence="1" id="KW-0472">Membrane</keyword>
<evidence type="ECO:0000313" key="2">
    <source>
        <dbReference type="EMBL" id="MFD2159991.1"/>
    </source>
</evidence>
<feature type="transmembrane region" description="Helical" evidence="1">
    <location>
        <begin position="6"/>
        <end position="22"/>
    </location>
</feature>
<evidence type="ECO:0000313" key="3">
    <source>
        <dbReference type="Proteomes" id="UP001597389"/>
    </source>
</evidence>
<keyword evidence="1" id="KW-1133">Transmembrane helix</keyword>
<gene>
    <name evidence="2" type="ORF">ACFSW8_13870</name>
</gene>
<organism evidence="2 3">
    <name type="scientific">Rubritalea tangerina</name>
    <dbReference type="NCBI Taxonomy" id="430798"/>
    <lineage>
        <taxon>Bacteria</taxon>
        <taxon>Pseudomonadati</taxon>
        <taxon>Verrucomicrobiota</taxon>
        <taxon>Verrucomicrobiia</taxon>
        <taxon>Verrucomicrobiales</taxon>
        <taxon>Rubritaleaceae</taxon>
        <taxon>Rubritalea</taxon>
    </lineage>
</organism>
<proteinExistence type="predicted"/>
<comment type="caution">
    <text evidence="2">The sequence shown here is derived from an EMBL/GenBank/DDBJ whole genome shotgun (WGS) entry which is preliminary data.</text>
</comment>
<protein>
    <submittedName>
        <fullName evidence="2">Uncharacterized protein</fullName>
    </submittedName>
</protein>
<keyword evidence="3" id="KW-1185">Reference proteome</keyword>
<name>A0ABW4ZEQ0_9BACT</name>
<accession>A0ABW4ZEQ0</accession>
<reference evidence="3" key="1">
    <citation type="journal article" date="2019" name="Int. J. Syst. Evol. Microbiol.">
        <title>The Global Catalogue of Microorganisms (GCM) 10K type strain sequencing project: providing services to taxonomists for standard genome sequencing and annotation.</title>
        <authorList>
            <consortium name="The Broad Institute Genomics Platform"/>
            <consortium name="The Broad Institute Genome Sequencing Center for Infectious Disease"/>
            <person name="Wu L."/>
            <person name="Ma J."/>
        </authorList>
    </citation>
    <scope>NUCLEOTIDE SEQUENCE [LARGE SCALE GENOMIC DNA]</scope>
    <source>
        <strain evidence="3">CCUG 57942</strain>
    </source>
</reference>
<sequence length="260" mass="27981">MATNIFGGLTIVVLALSIWMGFKNNAEFEKQVKLKEKAERRLKAGQEDLAGVTQKRNETVATKDETLEADKAEQEKLTTVSDEIAAINSDISAKESAVSANESKIASNDDILKGLPDPDVLVPQITATKNKIATLKSDIATDEEKLSNMKQREESTKALAANKRNVIEYQTNGKSLPSLSTSISSVYRNWGFVTLSGGNAQGVVPGSILDVLRNGEVIAKLKVTAVEQNRAAADIIPDAMPVTVAVRSGDRVVAEKEAKQ</sequence>
<dbReference type="Proteomes" id="UP001597389">
    <property type="component" value="Unassembled WGS sequence"/>
</dbReference>
<dbReference type="RefSeq" id="WP_377088954.1">
    <property type="nucleotide sequence ID" value="NZ_JBHSJL010000014.1"/>
</dbReference>
<keyword evidence="1" id="KW-0812">Transmembrane</keyword>
<evidence type="ECO:0000256" key="1">
    <source>
        <dbReference type="SAM" id="Phobius"/>
    </source>
</evidence>